<dbReference type="Pfam" id="PF13640">
    <property type="entry name" value="2OG-FeII_Oxy_3"/>
    <property type="match status" value="1"/>
</dbReference>
<protein>
    <submittedName>
        <fullName evidence="2">2OG-Fe(II) oxygenase</fullName>
    </submittedName>
</protein>
<dbReference type="PANTHER" id="PTHR35169">
    <property type="entry name" value="FE2OG DIOXYGENASE DOMAIN-CONTAINING PROTEIN"/>
    <property type="match status" value="1"/>
</dbReference>
<dbReference type="RefSeq" id="WP_261640340.1">
    <property type="nucleotide sequence ID" value="NZ_JBFKZN010000006.1"/>
</dbReference>
<dbReference type="Proteomes" id="UP001554567">
    <property type="component" value="Unassembled WGS sequence"/>
</dbReference>
<dbReference type="EMBL" id="JBFKZN010000006">
    <property type="protein sequence ID" value="MEW5289962.1"/>
    <property type="molecule type" value="Genomic_DNA"/>
</dbReference>
<comment type="caution">
    <text evidence="2">The sequence shown here is derived from an EMBL/GenBank/DDBJ whole genome shotgun (WGS) entry which is preliminary data.</text>
</comment>
<accession>A0ABV3N2C3</accession>
<gene>
    <name evidence="2" type="ORF">ABW286_12335</name>
</gene>
<evidence type="ECO:0000313" key="3">
    <source>
        <dbReference type="Proteomes" id="UP001554567"/>
    </source>
</evidence>
<name>A0ABV3N2C3_9GAMM</name>
<reference evidence="2 3" key="1">
    <citation type="submission" date="2024-07" db="EMBL/GenBank/DDBJ databases">
        <authorList>
            <person name="Dulla G.F.J."/>
            <person name="Delorm J.G."/>
        </authorList>
    </citation>
    <scope>NUCLEOTIDE SEQUENCE [LARGE SCALE GENOMIC DNA]</scope>
    <source>
        <strain evidence="2 3">JGD 233</strain>
    </source>
</reference>
<evidence type="ECO:0000313" key="2">
    <source>
        <dbReference type="EMBL" id="MEW5289962.1"/>
    </source>
</evidence>
<keyword evidence="3" id="KW-1185">Reference proteome</keyword>
<feature type="domain" description="Prolyl 4-hydroxylase alpha subunit Fe(2+) 2OG dioxygenase" evidence="1">
    <location>
        <begin position="99"/>
        <end position="170"/>
    </location>
</feature>
<dbReference type="PANTHER" id="PTHR35169:SF1">
    <property type="entry name" value="PROLYL 4-HYDROXYLASE ALPHA SUBUNIT FE(2+) 2OG DIOXYGENASE DOMAIN-CONTAINING PROTEIN"/>
    <property type="match status" value="1"/>
</dbReference>
<organism evidence="2 3">
    <name type="scientific">Erwinia papayae</name>
    <dbReference type="NCBI Taxonomy" id="206499"/>
    <lineage>
        <taxon>Bacteria</taxon>
        <taxon>Pseudomonadati</taxon>
        <taxon>Pseudomonadota</taxon>
        <taxon>Gammaproteobacteria</taxon>
        <taxon>Enterobacterales</taxon>
        <taxon>Erwiniaceae</taxon>
        <taxon>Erwinia</taxon>
    </lineage>
</organism>
<dbReference type="InterPro" id="IPR044862">
    <property type="entry name" value="Pro_4_hyd_alph_FE2OG_OXY"/>
</dbReference>
<sequence length="349" mass="39743">MKFIKVADNQFDDDVLSDTLDIINNKARWEFGSLSDREGFSYGHWEQTLLHVNPRNQDDKQHLLQQNPDFAPINKIWEVLEANWLPGHKLVRCYVNAHTYGIEGYPHTDSRTPGHFTTLIYLNQDWCPEWAGETVFFDHAGDIIHSVLPSYGRMAIFDGLIPHAARSVSRRCPELRQTLVLKSFLKPQESELEIAARKLIDSCNNSEPNTYGYKIADHSLGLYTILKNNDANQQVLSASLFYLLYLYKMSNGEDISSLRQDVRNIVNEENEAFVYSVASFYYSEGESKNNNSIAELTSSPPKMCHGLHPAHPMFSAIALLEIGIAIYTNTLYKDKALCKLARELGYLAD</sequence>
<dbReference type="Gene3D" id="2.60.120.620">
    <property type="entry name" value="q2cbj1_9rhob like domain"/>
    <property type="match status" value="1"/>
</dbReference>
<evidence type="ECO:0000259" key="1">
    <source>
        <dbReference type="Pfam" id="PF13640"/>
    </source>
</evidence>
<proteinExistence type="predicted"/>